<organism evidence="1 2">
    <name type="scientific">Robertmurraya beringensis</name>
    <dbReference type="NCBI Taxonomy" id="641660"/>
    <lineage>
        <taxon>Bacteria</taxon>
        <taxon>Bacillati</taxon>
        <taxon>Bacillota</taxon>
        <taxon>Bacilli</taxon>
        <taxon>Bacillales</taxon>
        <taxon>Bacillaceae</taxon>
        <taxon>Robertmurraya</taxon>
    </lineage>
</organism>
<name>A0ABV6KW72_9BACI</name>
<dbReference type="RefSeq" id="WP_119708635.1">
    <property type="nucleotide sequence ID" value="NZ_JBHLUU010000122.1"/>
</dbReference>
<accession>A0ABV6KW72</accession>
<keyword evidence="2" id="KW-1185">Reference proteome</keyword>
<evidence type="ECO:0000313" key="1">
    <source>
        <dbReference type="EMBL" id="MFC0477555.1"/>
    </source>
</evidence>
<proteinExistence type="predicted"/>
<reference evidence="1 2" key="1">
    <citation type="submission" date="2024-09" db="EMBL/GenBank/DDBJ databases">
        <authorList>
            <person name="Sun Q."/>
            <person name="Mori K."/>
        </authorList>
    </citation>
    <scope>NUCLEOTIDE SEQUENCE [LARGE SCALE GENOMIC DNA]</scope>
    <source>
        <strain evidence="1 2">CGMCC 1.9126</strain>
    </source>
</reference>
<gene>
    <name evidence="1" type="ORF">ACFFHF_20395</name>
</gene>
<comment type="caution">
    <text evidence="1">The sequence shown here is derived from an EMBL/GenBank/DDBJ whole genome shotgun (WGS) entry which is preliminary data.</text>
</comment>
<dbReference type="EMBL" id="JBHLUU010000122">
    <property type="protein sequence ID" value="MFC0477555.1"/>
    <property type="molecule type" value="Genomic_DNA"/>
</dbReference>
<dbReference type="Proteomes" id="UP001589738">
    <property type="component" value="Unassembled WGS sequence"/>
</dbReference>
<protein>
    <submittedName>
        <fullName evidence="1">Uncharacterized protein</fullName>
    </submittedName>
</protein>
<sequence length="64" mass="7312">MSNKEEFEKISKQSMDLLINATLKRHGINLNTKPQLSDEDRAELKSLIEGLKQNVESLTNITKK</sequence>
<evidence type="ECO:0000313" key="2">
    <source>
        <dbReference type="Proteomes" id="UP001589738"/>
    </source>
</evidence>